<dbReference type="InterPro" id="IPR006879">
    <property type="entry name" value="YdjC-like"/>
</dbReference>
<comment type="caution">
    <text evidence="7">The sequence shown here is derived from an EMBL/GenBank/DDBJ whole genome shotgun (WGS) entry which is preliminary data.</text>
</comment>
<comment type="cofactor">
    <cofactor evidence="1">
        <name>Mg(2+)</name>
        <dbReference type="ChEBI" id="CHEBI:18420"/>
    </cofactor>
</comment>
<dbReference type="GO" id="GO:0005975">
    <property type="term" value="P:carbohydrate metabolic process"/>
    <property type="evidence" value="ECO:0007669"/>
    <property type="project" value="InterPro"/>
</dbReference>
<evidence type="ECO:0000313" key="7">
    <source>
        <dbReference type="EMBL" id="MBD3871279.1"/>
    </source>
</evidence>
<dbReference type="Gene3D" id="3.20.20.370">
    <property type="entry name" value="Glycoside hydrolase/deacetylase"/>
    <property type="match status" value="1"/>
</dbReference>
<organism evidence="7 8">
    <name type="scientific">Candidatus Sulfomarinibacter kjeldsenii</name>
    <dbReference type="NCBI Taxonomy" id="2885994"/>
    <lineage>
        <taxon>Bacteria</taxon>
        <taxon>Pseudomonadati</taxon>
        <taxon>Acidobacteriota</taxon>
        <taxon>Thermoanaerobaculia</taxon>
        <taxon>Thermoanaerobaculales</taxon>
        <taxon>Candidatus Sulfomarinibacteraceae</taxon>
        <taxon>Candidatus Sulfomarinibacter</taxon>
    </lineage>
</organism>
<name>A0A8J7CGU4_9BACT</name>
<feature type="signal peptide" evidence="6">
    <location>
        <begin position="1"/>
        <end position="31"/>
    </location>
</feature>
<keyword evidence="2" id="KW-0479">Metal-binding</keyword>
<reference evidence="7 8" key="1">
    <citation type="submission" date="2020-08" db="EMBL/GenBank/DDBJ databases">
        <title>Acidobacteriota in marine sediments use diverse sulfur dissimilation pathways.</title>
        <authorList>
            <person name="Wasmund K."/>
        </authorList>
    </citation>
    <scope>NUCLEOTIDE SEQUENCE [LARGE SCALE GENOMIC DNA]</scope>
    <source>
        <strain evidence="7">MAG AM3-A</strain>
    </source>
</reference>
<dbReference type="PANTHER" id="PTHR31609">
    <property type="entry name" value="YDJC DEACETYLASE FAMILY MEMBER"/>
    <property type="match status" value="1"/>
</dbReference>
<evidence type="ECO:0000256" key="6">
    <source>
        <dbReference type="SAM" id="SignalP"/>
    </source>
</evidence>
<keyword evidence="3" id="KW-0378">Hydrolase</keyword>
<feature type="chain" id="PRO_5035256943" evidence="6">
    <location>
        <begin position="32"/>
        <end position="315"/>
    </location>
</feature>
<proteinExistence type="predicted"/>
<dbReference type="InterPro" id="IPR011330">
    <property type="entry name" value="Glyco_hydro/deAcase_b/a-brl"/>
</dbReference>
<keyword evidence="5" id="KW-0119">Carbohydrate metabolism</keyword>
<dbReference type="GO" id="GO:0019213">
    <property type="term" value="F:deacetylase activity"/>
    <property type="evidence" value="ECO:0007669"/>
    <property type="project" value="TreeGrafter"/>
</dbReference>
<evidence type="ECO:0000256" key="3">
    <source>
        <dbReference type="ARBA" id="ARBA00022801"/>
    </source>
</evidence>
<dbReference type="AlphaFoldDB" id="A0A8J7CGU4"/>
<accession>A0A8J7CGU4</accession>
<keyword evidence="4" id="KW-0460">Magnesium</keyword>
<dbReference type="GO" id="GO:0016787">
    <property type="term" value="F:hydrolase activity"/>
    <property type="evidence" value="ECO:0007669"/>
    <property type="project" value="UniProtKB-KW"/>
</dbReference>
<dbReference type="Pfam" id="PF04794">
    <property type="entry name" value="YdjC"/>
    <property type="match status" value="1"/>
</dbReference>
<evidence type="ECO:0000256" key="1">
    <source>
        <dbReference type="ARBA" id="ARBA00001946"/>
    </source>
</evidence>
<dbReference type="Proteomes" id="UP000598633">
    <property type="component" value="Unassembled WGS sequence"/>
</dbReference>
<evidence type="ECO:0000313" key="8">
    <source>
        <dbReference type="Proteomes" id="UP000598633"/>
    </source>
</evidence>
<evidence type="ECO:0000256" key="5">
    <source>
        <dbReference type="ARBA" id="ARBA00023277"/>
    </source>
</evidence>
<dbReference type="GO" id="GO:0046872">
    <property type="term" value="F:metal ion binding"/>
    <property type="evidence" value="ECO:0007669"/>
    <property type="project" value="UniProtKB-KW"/>
</dbReference>
<dbReference type="EMBL" id="JACXWA010000127">
    <property type="protein sequence ID" value="MBD3871279.1"/>
    <property type="molecule type" value="Genomic_DNA"/>
</dbReference>
<dbReference type="SUPFAM" id="SSF88713">
    <property type="entry name" value="Glycoside hydrolase/deacetylase"/>
    <property type="match status" value="1"/>
</dbReference>
<evidence type="ECO:0000256" key="2">
    <source>
        <dbReference type="ARBA" id="ARBA00022723"/>
    </source>
</evidence>
<gene>
    <name evidence="7" type="ORF">IFJ97_07970</name>
</gene>
<evidence type="ECO:0000256" key="4">
    <source>
        <dbReference type="ARBA" id="ARBA00022842"/>
    </source>
</evidence>
<keyword evidence="6" id="KW-0732">Signal</keyword>
<dbReference type="PANTHER" id="PTHR31609:SF1">
    <property type="entry name" value="CARBOHYDRATE DEACETYLASE"/>
    <property type="match status" value="1"/>
</dbReference>
<protein>
    <submittedName>
        <fullName evidence="7">ChbG/HpnK family deacetylase</fullName>
    </submittedName>
</protein>
<sequence>MPAHHLISPFVVVTTVLMLGALLVASTISNANDDDQPKQLLVRCDDVGMSHTVNMAVRELIASGLPFSTSVMIACPWYLEAVEILKSNPQIGVGIHLTLNSEWQHYKWGPVLGAAKVPSLVDANGHFYASEAEFAAADVDLAEVEMELRAQIERALKAGLRVDYLDYHMLTAVSTPELRAIVERLADEYSFGLSRYFGEASVSIWGANPEDKLSSLLDHVHDAQPGLNLLVIHLGMETPEMSAMVDLNNASDPYRVAVHRQAELDAITSPAFRAAIEGAGIELLTYRNIIKELGLESMSPPADLTSYSSSFDQEN</sequence>